<comment type="caution">
    <text evidence="2">The sequence shown here is derived from an EMBL/GenBank/DDBJ whole genome shotgun (WGS) entry which is preliminary data.</text>
</comment>
<reference evidence="2 3" key="1">
    <citation type="submission" date="2019-01" db="EMBL/GenBank/DDBJ databases">
        <title>Sequencing of cultivated peanut Arachis hypogaea provides insights into genome evolution and oil improvement.</title>
        <authorList>
            <person name="Chen X."/>
        </authorList>
    </citation>
    <scope>NUCLEOTIDE SEQUENCE [LARGE SCALE GENOMIC DNA]</scope>
    <source>
        <strain evidence="3">cv. Fuhuasheng</strain>
        <tissue evidence="2">Leaves</tissue>
    </source>
</reference>
<feature type="compositionally biased region" description="Polar residues" evidence="1">
    <location>
        <begin position="123"/>
        <end position="133"/>
    </location>
</feature>
<sequence>MYLCVVVYNSLEPTTKLQTNPPPKPIPKSQPKPPSKPIPKASPNLSPKPKTKSAPKPPFKSTPKLPSTSSKPTSSKSIPTVTRPSARLVGKVVKKQDNGVKDSSDSHDSYESAEDILYRPEPQDSSTDSNSNIGLSRARLRELKLKHVSGSAWKKGKEKILLEENGIVVENSVEEELKTLPTSDEEWSEDETDDVFPIFSNGGWFGELKFQVGMKFNTKQEFIDTVREFTSQEGREIKFKKNESYKVRAICKWTTGEDEDFVRCPWIAYAFRNHEETCW</sequence>
<accession>A0A445ANR5</accession>
<dbReference type="EMBL" id="SDMP01000011">
    <property type="protein sequence ID" value="RYR28082.1"/>
    <property type="molecule type" value="Genomic_DNA"/>
</dbReference>
<evidence type="ECO:0000256" key="1">
    <source>
        <dbReference type="SAM" id="MobiDB-lite"/>
    </source>
</evidence>
<feature type="region of interest" description="Disordered" evidence="1">
    <location>
        <begin position="10"/>
        <end position="133"/>
    </location>
</feature>
<protein>
    <recommendedName>
        <fullName evidence="4">Transposase MuDR plant domain-containing protein</fullName>
    </recommendedName>
</protein>
<organism evidence="2 3">
    <name type="scientific">Arachis hypogaea</name>
    <name type="common">Peanut</name>
    <dbReference type="NCBI Taxonomy" id="3818"/>
    <lineage>
        <taxon>Eukaryota</taxon>
        <taxon>Viridiplantae</taxon>
        <taxon>Streptophyta</taxon>
        <taxon>Embryophyta</taxon>
        <taxon>Tracheophyta</taxon>
        <taxon>Spermatophyta</taxon>
        <taxon>Magnoliopsida</taxon>
        <taxon>eudicotyledons</taxon>
        <taxon>Gunneridae</taxon>
        <taxon>Pentapetalae</taxon>
        <taxon>rosids</taxon>
        <taxon>fabids</taxon>
        <taxon>Fabales</taxon>
        <taxon>Fabaceae</taxon>
        <taxon>Papilionoideae</taxon>
        <taxon>50 kb inversion clade</taxon>
        <taxon>dalbergioids sensu lato</taxon>
        <taxon>Dalbergieae</taxon>
        <taxon>Pterocarpus clade</taxon>
        <taxon>Arachis</taxon>
    </lineage>
</organism>
<keyword evidence="3" id="KW-1185">Reference proteome</keyword>
<dbReference type="AlphaFoldDB" id="A0A445ANR5"/>
<evidence type="ECO:0000313" key="2">
    <source>
        <dbReference type="EMBL" id="RYR28082.1"/>
    </source>
</evidence>
<feature type="compositionally biased region" description="Basic and acidic residues" evidence="1">
    <location>
        <begin position="94"/>
        <end position="122"/>
    </location>
</feature>
<feature type="compositionally biased region" description="Low complexity" evidence="1">
    <location>
        <begin position="61"/>
        <end position="82"/>
    </location>
</feature>
<evidence type="ECO:0000313" key="3">
    <source>
        <dbReference type="Proteomes" id="UP000289738"/>
    </source>
</evidence>
<dbReference type="Proteomes" id="UP000289738">
    <property type="component" value="Chromosome B01"/>
</dbReference>
<gene>
    <name evidence="2" type="ORF">Ahy_B01g052187</name>
</gene>
<proteinExistence type="predicted"/>
<feature type="compositionally biased region" description="Pro residues" evidence="1">
    <location>
        <begin position="20"/>
        <end position="37"/>
    </location>
</feature>
<name>A0A445ANR5_ARAHY</name>
<evidence type="ECO:0008006" key="4">
    <source>
        <dbReference type="Google" id="ProtNLM"/>
    </source>
</evidence>